<proteinExistence type="inferred from homology"/>
<keyword evidence="1" id="KW-0560">Oxidoreductase</keyword>
<comment type="similarity">
    <text evidence="2">Belongs to the HpaH/HsaA monooxygenase family.</text>
</comment>
<dbReference type="EMBL" id="JAEKOZ010000006">
    <property type="protein sequence ID" value="MBJ3808056.1"/>
    <property type="molecule type" value="Genomic_DNA"/>
</dbReference>
<dbReference type="SUPFAM" id="SSF56645">
    <property type="entry name" value="Acyl-CoA dehydrogenase NM domain-like"/>
    <property type="match status" value="1"/>
</dbReference>
<gene>
    <name evidence="5" type="ORF">JGB26_13200</name>
</gene>
<organism evidence="5 6">
    <name type="scientific">Streptomyces flavofungini</name>
    <dbReference type="NCBI Taxonomy" id="68200"/>
    <lineage>
        <taxon>Bacteria</taxon>
        <taxon>Bacillati</taxon>
        <taxon>Actinomycetota</taxon>
        <taxon>Actinomycetes</taxon>
        <taxon>Kitasatosporales</taxon>
        <taxon>Streptomycetaceae</taxon>
        <taxon>Streptomyces</taxon>
    </lineage>
</organism>
<evidence type="ECO:0000259" key="4">
    <source>
        <dbReference type="Pfam" id="PF08028"/>
    </source>
</evidence>
<dbReference type="InterPro" id="IPR013107">
    <property type="entry name" value="Acyl-CoA_DH_C"/>
</dbReference>
<dbReference type="Pfam" id="PF02771">
    <property type="entry name" value="Acyl-CoA_dh_N"/>
    <property type="match status" value="1"/>
</dbReference>
<dbReference type="InterPro" id="IPR037069">
    <property type="entry name" value="AcylCoA_DH/ox_N_sf"/>
</dbReference>
<dbReference type="InterPro" id="IPR046373">
    <property type="entry name" value="Acyl-CoA_Oxase/DH_mid-dom_sf"/>
</dbReference>
<comment type="caution">
    <text evidence="5">The sequence shown here is derived from an EMBL/GenBank/DDBJ whole genome shotgun (WGS) entry which is preliminary data.</text>
</comment>
<evidence type="ECO:0000259" key="3">
    <source>
        <dbReference type="Pfam" id="PF02771"/>
    </source>
</evidence>
<evidence type="ECO:0000313" key="6">
    <source>
        <dbReference type="Proteomes" id="UP000634780"/>
    </source>
</evidence>
<dbReference type="Pfam" id="PF08028">
    <property type="entry name" value="Acyl-CoA_dh_2"/>
    <property type="match status" value="1"/>
</dbReference>
<evidence type="ECO:0000313" key="5">
    <source>
        <dbReference type="EMBL" id="MBJ3808056.1"/>
    </source>
</evidence>
<name>A0ABS0X4M2_9ACTN</name>
<dbReference type="Gene3D" id="1.10.540.10">
    <property type="entry name" value="Acyl-CoA dehydrogenase/oxidase, N-terminal domain"/>
    <property type="match status" value="1"/>
</dbReference>
<dbReference type="PANTHER" id="PTHR48083:SF5">
    <property type="entry name" value="NRGC PROTEIN"/>
    <property type="match status" value="1"/>
</dbReference>
<dbReference type="RefSeq" id="WP_190119608.1">
    <property type="nucleotide sequence ID" value="NZ_BMVR01000016.1"/>
</dbReference>
<dbReference type="Gene3D" id="2.40.110.10">
    <property type="entry name" value="Butyryl-CoA Dehydrogenase, subunit A, domain 2"/>
    <property type="match status" value="1"/>
</dbReference>
<keyword evidence="6" id="KW-1185">Reference proteome</keyword>
<evidence type="ECO:0000256" key="1">
    <source>
        <dbReference type="ARBA" id="ARBA00023002"/>
    </source>
</evidence>
<dbReference type="SUPFAM" id="SSF47203">
    <property type="entry name" value="Acyl-CoA dehydrogenase C-terminal domain-like"/>
    <property type="match status" value="1"/>
</dbReference>
<dbReference type="PANTHER" id="PTHR48083">
    <property type="entry name" value="MEDIUM-CHAIN SPECIFIC ACYL-COA DEHYDROGENASE, MITOCHONDRIAL-RELATED"/>
    <property type="match status" value="1"/>
</dbReference>
<evidence type="ECO:0000256" key="2">
    <source>
        <dbReference type="ARBA" id="ARBA00049661"/>
    </source>
</evidence>
<dbReference type="InterPro" id="IPR013786">
    <property type="entry name" value="AcylCoA_DH/ox_N"/>
</dbReference>
<feature type="domain" description="Acyl-CoA dehydrogenase C-terminal" evidence="4">
    <location>
        <begin position="238"/>
        <end position="370"/>
    </location>
</feature>
<sequence length="391" mass="40876">MTSSLHRTEAPRESLWPRADRIRLQAQAAAADTDRRRRLAPDVVEALRDAGLMRCAAPASVGAAQAPPADALAGAETIARGDAATGWCVSIAMATSLLAAYLPAAGAAEIFGDPRSIAAGVWAPRGTARPVDGGLVVSGRWPFASGITHADYFFGGCLVDDGRGEQGGAPAMRTVGIPAAQLRILDDTWQTSGLRATGSHDVVAEDVFVPTHRTLSLADGPVIDAPLYRFPVFGYFALAIAATALGNARGAIDDLLDLAGRKLSYGARRTLGEKPVTQTAIAQAEASLRAARALFYAAIEDAWCAASTGEAIAMDLRTGLRLAATHAARTSADVVRSMYDLGGGSAIYDGSPLQRRFRDAATATAHIQVSPATWETTGRMLLGLPTDTDRL</sequence>
<feature type="domain" description="Acyl-CoA dehydrogenase/oxidase N-terminal" evidence="3">
    <location>
        <begin position="28"/>
        <end position="106"/>
    </location>
</feature>
<dbReference type="Proteomes" id="UP000634780">
    <property type="component" value="Unassembled WGS sequence"/>
</dbReference>
<reference evidence="5 6" key="1">
    <citation type="submission" date="2020-12" db="EMBL/GenBank/DDBJ databases">
        <title>Streptomyces typhae sp. nov., a novel endophytic actinomycete isolated from the root of cattail pollen (Typha angustifolia L.).</title>
        <authorList>
            <person name="Peng C."/>
            <person name="Liu C."/>
        </authorList>
    </citation>
    <scope>NUCLEOTIDE SEQUENCE [LARGE SCALE GENOMIC DNA]</scope>
    <source>
        <strain evidence="5 6">JCM 4753</strain>
    </source>
</reference>
<accession>A0ABS0X4M2</accession>
<protein>
    <submittedName>
        <fullName evidence="5">Acyl-CoA dehydrogenase family protein</fullName>
    </submittedName>
</protein>
<dbReference type="Gene3D" id="1.20.140.10">
    <property type="entry name" value="Butyryl-CoA Dehydrogenase, subunit A, domain 3"/>
    <property type="match status" value="1"/>
</dbReference>
<dbReference type="PIRSF" id="PIRSF016578">
    <property type="entry name" value="HsaA"/>
    <property type="match status" value="1"/>
</dbReference>
<dbReference type="InterPro" id="IPR009100">
    <property type="entry name" value="AcylCoA_DH/oxidase_NM_dom_sf"/>
</dbReference>
<dbReference type="InterPro" id="IPR050741">
    <property type="entry name" value="Acyl-CoA_dehydrogenase"/>
</dbReference>
<dbReference type="InterPro" id="IPR036250">
    <property type="entry name" value="AcylCo_DH-like_C"/>
</dbReference>